<feature type="compositionally biased region" description="Basic and acidic residues" evidence="1">
    <location>
        <begin position="206"/>
        <end position="220"/>
    </location>
</feature>
<evidence type="ECO:0000313" key="2">
    <source>
        <dbReference type="EMBL" id="KAK0512004.1"/>
    </source>
</evidence>
<protein>
    <submittedName>
        <fullName evidence="2">Uncharacterized protein</fullName>
    </submittedName>
</protein>
<feature type="region of interest" description="Disordered" evidence="1">
    <location>
        <begin position="107"/>
        <end position="150"/>
    </location>
</feature>
<proteinExistence type="predicted"/>
<evidence type="ECO:0000313" key="3">
    <source>
        <dbReference type="Proteomes" id="UP001166286"/>
    </source>
</evidence>
<dbReference type="AlphaFoldDB" id="A0AA39R174"/>
<sequence>MADPLAEESKKYCVGGLVPYNETKARYYLVEVIGKTERIPLRFGLKDGTKEVEMRMRARYGAACSKEFVTLLDKQLAPSEDDNEIWGPWRSEQAVITELEENLSKLPKQSAQERIMEWDSGSSTPATTPSSPGLRRGASLFPPEDDYEQRVNNANSSHVPLNLSAWPQRIINPFQRIPPHNEVTPWEEDVPPTLGKLRQCWSMKLDKIKGKGPQKDEPLKNRNNRS</sequence>
<feature type="compositionally biased region" description="Low complexity" evidence="1">
    <location>
        <begin position="120"/>
        <end position="133"/>
    </location>
</feature>
<dbReference type="EMBL" id="JAFEKC020000011">
    <property type="protein sequence ID" value="KAK0512004.1"/>
    <property type="molecule type" value="Genomic_DNA"/>
</dbReference>
<dbReference type="Proteomes" id="UP001166286">
    <property type="component" value="Unassembled WGS sequence"/>
</dbReference>
<evidence type="ECO:0000256" key="1">
    <source>
        <dbReference type="SAM" id="MobiDB-lite"/>
    </source>
</evidence>
<comment type="caution">
    <text evidence="2">The sequence shown here is derived from an EMBL/GenBank/DDBJ whole genome shotgun (WGS) entry which is preliminary data.</text>
</comment>
<reference evidence="2" key="1">
    <citation type="submission" date="2023-03" db="EMBL/GenBank/DDBJ databases">
        <title>Complete genome of Cladonia borealis.</title>
        <authorList>
            <person name="Park H."/>
        </authorList>
    </citation>
    <scope>NUCLEOTIDE SEQUENCE</scope>
    <source>
        <strain evidence="2">ANT050790</strain>
    </source>
</reference>
<gene>
    <name evidence="2" type="ORF">JMJ35_005132</name>
</gene>
<keyword evidence="3" id="KW-1185">Reference proteome</keyword>
<organism evidence="2 3">
    <name type="scientific">Cladonia borealis</name>
    <dbReference type="NCBI Taxonomy" id="184061"/>
    <lineage>
        <taxon>Eukaryota</taxon>
        <taxon>Fungi</taxon>
        <taxon>Dikarya</taxon>
        <taxon>Ascomycota</taxon>
        <taxon>Pezizomycotina</taxon>
        <taxon>Lecanoromycetes</taxon>
        <taxon>OSLEUM clade</taxon>
        <taxon>Lecanoromycetidae</taxon>
        <taxon>Lecanorales</taxon>
        <taxon>Lecanorineae</taxon>
        <taxon>Cladoniaceae</taxon>
        <taxon>Cladonia</taxon>
    </lineage>
</organism>
<feature type="region of interest" description="Disordered" evidence="1">
    <location>
        <begin position="206"/>
        <end position="226"/>
    </location>
</feature>
<name>A0AA39R174_9LECA</name>
<accession>A0AA39R174</accession>